<reference evidence="9" key="1">
    <citation type="submission" date="2018-05" db="EMBL/GenBank/DDBJ databases">
        <authorList>
            <person name="Lanie J.A."/>
            <person name="Ng W.-L."/>
            <person name="Kazmierczak K.M."/>
            <person name="Andrzejewski T.M."/>
            <person name="Davidsen T.M."/>
            <person name="Wayne K.J."/>
            <person name="Tettelin H."/>
            <person name="Glass J.I."/>
            <person name="Rusch D."/>
            <person name="Podicherti R."/>
            <person name="Tsui H.-C.T."/>
            <person name="Winkler M.E."/>
        </authorList>
    </citation>
    <scope>NUCLEOTIDE SEQUENCE</scope>
</reference>
<keyword evidence="6" id="KW-0808">Transferase</keyword>
<dbReference type="Pfam" id="PF01634">
    <property type="entry name" value="HisG"/>
    <property type="match status" value="1"/>
</dbReference>
<accession>A0A382V9R8</accession>
<comment type="catalytic activity">
    <reaction evidence="1">
        <text>1-(5-phospho-beta-D-ribosyl)-ATP + diphosphate = 5-phospho-alpha-D-ribose 1-diphosphate + ATP</text>
        <dbReference type="Rhea" id="RHEA:18473"/>
        <dbReference type="ChEBI" id="CHEBI:30616"/>
        <dbReference type="ChEBI" id="CHEBI:33019"/>
        <dbReference type="ChEBI" id="CHEBI:58017"/>
        <dbReference type="ChEBI" id="CHEBI:73183"/>
        <dbReference type="EC" id="2.4.2.17"/>
    </reaction>
</comment>
<evidence type="ECO:0000256" key="7">
    <source>
        <dbReference type="ARBA" id="ARBA00023102"/>
    </source>
</evidence>
<feature type="non-terminal residue" evidence="9">
    <location>
        <position position="242"/>
    </location>
</feature>
<name>A0A382V9R8_9ZZZZ</name>
<gene>
    <name evidence="9" type="ORF">METZ01_LOCUS395495</name>
</gene>
<dbReference type="Gene3D" id="3.40.190.10">
    <property type="entry name" value="Periplasmic binding protein-like II"/>
    <property type="match status" value="2"/>
</dbReference>
<evidence type="ECO:0000256" key="3">
    <source>
        <dbReference type="ARBA" id="ARBA00011946"/>
    </source>
</evidence>
<comment type="pathway">
    <text evidence="2">Amino-acid biosynthesis; L-histidine biosynthesis; L-histidine from 5-phospho-alpha-D-ribose 1-diphosphate: step 1/9.</text>
</comment>
<evidence type="ECO:0000256" key="4">
    <source>
        <dbReference type="ARBA" id="ARBA00022605"/>
    </source>
</evidence>
<keyword evidence="5" id="KW-0328">Glycosyltransferase</keyword>
<dbReference type="PROSITE" id="PS01316">
    <property type="entry name" value="ATP_P_PHORIBOSYLTR"/>
    <property type="match status" value="1"/>
</dbReference>
<dbReference type="PANTHER" id="PTHR21403">
    <property type="entry name" value="ATP PHOSPHORIBOSYLTRANSFERASE ATP-PRTASE"/>
    <property type="match status" value="1"/>
</dbReference>
<dbReference type="PANTHER" id="PTHR21403:SF8">
    <property type="entry name" value="ATP PHOSPHORIBOSYLTRANSFERASE"/>
    <property type="match status" value="1"/>
</dbReference>
<dbReference type="SUPFAM" id="SSF53850">
    <property type="entry name" value="Periplasmic binding protein-like II"/>
    <property type="match status" value="1"/>
</dbReference>
<dbReference type="InterPro" id="IPR013820">
    <property type="entry name" value="ATP_PRibTrfase_cat"/>
</dbReference>
<dbReference type="EC" id="2.4.2.17" evidence="3"/>
<dbReference type="GO" id="GO:0003879">
    <property type="term" value="F:ATP phosphoribosyltransferase activity"/>
    <property type="evidence" value="ECO:0007669"/>
    <property type="project" value="UniProtKB-EC"/>
</dbReference>
<dbReference type="InterPro" id="IPR001348">
    <property type="entry name" value="ATP_PRibTrfase_HisG"/>
</dbReference>
<dbReference type="NCBIfam" id="TIGR00070">
    <property type="entry name" value="hisG"/>
    <property type="match status" value="1"/>
</dbReference>
<evidence type="ECO:0000256" key="1">
    <source>
        <dbReference type="ARBA" id="ARBA00000915"/>
    </source>
</evidence>
<evidence type="ECO:0000313" key="9">
    <source>
        <dbReference type="EMBL" id="SVD42641.1"/>
    </source>
</evidence>
<dbReference type="GO" id="GO:0005737">
    <property type="term" value="C:cytoplasm"/>
    <property type="evidence" value="ECO:0007669"/>
    <property type="project" value="InterPro"/>
</dbReference>
<evidence type="ECO:0000256" key="6">
    <source>
        <dbReference type="ARBA" id="ARBA00022679"/>
    </source>
</evidence>
<evidence type="ECO:0000256" key="5">
    <source>
        <dbReference type="ARBA" id="ARBA00022676"/>
    </source>
</evidence>
<dbReference type="GO" id="GO:0000105">
    <property type="term" value="P:L-histidine biosynthetic process"/>
    <property type="evidence" value="ECO:0007669"/>
    <property type="project" value="UniProtKB-UniPathway"/>
</dbReference>
<dbReference type="UniPathway" id="UPA00031">
    <property type="reaction ID" value="UER00006"/>
</dbReference>
<organism evidence="9">
    <name type="scientific">marine metagenome</name>
    <dbReference type="NCBI Taxonomy" id="408172"/>
    <lineage>
        <taxon>unclassified sequences</taxon>
        <taxon>metagenomes</taxon>
        <taxon>ecological metagenomes</taxon>
    </lineage>
</organism>
<proteinExistence type="predicted"/>
<sequence>MLNIALPSSGPLYQSTIDFFNSAGIPIKRSSLRAYAGTTTFDKNIKIIFQRQSDVPKSISNKIADIGVLGLDRYLENIQNNKTKTLIEKLGYGNCDLVIAVPQSWNDINNMSDLVAYSNTNKLRIATKYPLQTQNYLSEHHMKLYEIISTNGAVESAPQTGIADIIVDISSTGTTIRENNLKILDDGYILFSEATLISNPVTLSNYKDKFNSAKKLLYFILGHMNSKLYNTIIFNIESENEN</sequence>
<feature type="domain" description="ATP phosphoribosyltransferase catalytic" evidence="8">
    <location>
        <begin position="51"/>
        <end position="211"/>
    </location>
</feature>
<dbReference type="EMBL" id="UINC01149900">
    <property type="protein sequence ID" value="SVD42641.1"/>
    <property type="molecule type" value="Genomic_DNA"/>
</dbReference>
<evidence type="ECO:0000259" key="8">
    <source>
        <dbReference type="Pfam" id="PF01634"/>
    </source>
</evidence>
<dbReference type="InterPro" id="IPR018198">
    <property type="entry name" value="ATP_PRibTrfase_CS"/>
</dbReference>
<evidence type="ECO:0000256" key="2">
    <source>
        <dbReference type="ARBA" id="ARBA00004667"/>
    </source>
</evidence>
<protein>
    <recommendedName>
        <fullName evidence="3">ATP phosphoribosyltransferase</fullName>
        <ecNumber evidence="3">2.4.2.17</ecNumber>
    </recommendedName>
</protein>
<keyword evidence="4" id="KW-0028">Amino-acid biosynthesis</keyword>
<keyword evidence="7" id="KW-0368">Histidine biosynthesis</keyword>
<dbReference type="AlphaFoldDB" id="A0A382V9R8"/>